<protein>
    <submittedName>
        <fullName evidence="4">PDZ domain-containing protein</fullName>
    </submittedName>
</protein>
<evidence type="ECO:0000313" key="4">
    <source>
        <dbReference type="WBParaSite" id="nRc.2.0.1.t30637-RA"/>
    </source>
</evidence>
<dbReference type="InterPro" id="IPR001478">
    <property type="entry name" value="PDZ"/>
</dbReference>
<organism evidence="3 4">
    <name type="scientific">Romanomermis culicivorax</name>
    <name type="common">Nematode worm</name>
    <dbReference type="NCBI Taxonomy" id="13658"/>
    <lineage>
        <taxon>Eukaryota</taxon>
        <taxon>Metazoa</taxon>
        <taxon>Ecdysozoa</taxon>
        <taxon>Nematoda</taxon>
        <taxon>Enoplea</taxon>
        <taxon>Dorylaimia</taxon>
        <taxon>Mermithida</taxon>
        <taxon>Mermithoidea</taxon>
        <taxon>Mermithidae</taxon>
        <taxon>Romanomermis</taxon>
    </lineage>
</organism>
<dbReference type="InterPro" id="IPR036034">
    <property type="entry name" value="PDZ_sf"/>
</dbReference>
<dbReference type="WBParaSite" id="nRc.2.0.1.t30637-RA">
    <property type="protein sequence ID" value="nRc.2.0.1.t30637-RA"/>
    <property type="gene ID" value="nRc.2.0.1.g30637"/>
</dbReference>
<sequence length="212" mass="22374">MPQQQPSVLGPNFSLPLGATSPSVPVKETLSAKASTSYSPSADGGQPSPTSKYGDGSAGESRTAPNTPAPTIIHIRPPDDFSPSPLPSPDFQTRKLHNVLIYFKAVQLLDIHEAGCETLLVEINKIPDRPLGMGVGKRSRGILITSVQVGSPSAEKLRVGDRILAVNGQPVTDQQSAVSFVKSSGARLILQIARPKPDSNNLQSISVPPNRS</sequence>
<evidence type="ECO:0000259" key="2">
    <source>
        <dbReference type="PROSITE" id="PS50106"/>
    </source>
</evidence>
<feature type="domain" description="PDZ" evidence="2">
    <location>
        <begin position="120"/>
        <end position="196"/>
    </location>
</feature>
<dbReference type="SUPFAM" id="SSF50156">
    <property type="entry name" value="PDZ domain-like"/>
    <property type="match status" value="1"/>
</dbReference>
<dbReference type="Gene3D" id="2.30.42.10">
    <property type="match status" value="1"/>
</dbReference>
<evidence type="ECO:0000256" key="1">
    <source>
        <dbReference type="SAM" id="MobiDB-lite"/>
    </source>
</evidence>
<dbReference type="Pfam" id="PF17820">
    <property type="entry name" value="PDZ_6"/>
    <property type="match status" value="1"/>
</dbReference>
<evidence type="ECO:0000313" key="3">
    <source>
        <dbReference type="Proteomes" id="UP000887565"/>
    </source>
</evidence>
<dbReference type="AlphaFoldDB" id="A0A915JY64"/>
<dbReference type="SMART" id="SM00228">
    <property type="entry name" value="PDZ"/>
    <property type="match status" value="1"/>
</dbReference>
<keyword evidence="3" id="KW-1185">Reference proteome</keyword>
<proteinExistence type="predicted"/>
<accession>A0A915JY64</accession>
<dbReference type="InterPro" id="IPR041489">
    <property type="entry name" value="PDZ_6"/>
</dbReference>
<dbReference type="CDD" id="cd00136">
    <property type="entry name" value="PDZ_canonical"/>
    <property type="match status" value="1"/>
</dbReference>
<feature type="region of interest" description="Disordered" evidence="1">
    <location>
        <begin position="1"/>
        <end position="89"/>
    </location>
</feature>
<name>A0A915JY64_ROMCU</name>
<dbReference type="PROSITE" id="PS50106">
    <property type="entry name" value="PDZ"/>
    <property type="match status" value="1"/>
</dbReference>
<dbReference type="Proteomes" id="UP000887565">
    <property type="component" value="Unplaced"/>
</dbReference>
<reference evidence="4" key="1">
    <citation type="submission" date="2022-11" db="UniProtKB">
        <authorList>
            <consortium name="WormBaseParasite"/>
        </authorList>
    </citation>
    <scope>IDENTIFICATION</scope>
</reference>